<dbReference type="GO" id="GO:0006269">
    <property type="term" value="P:DNA replication, synthesis of primer"/>
    <property type="evidence" value="ECO:0007669"/>
    <property type="project" value="UniProtKB-UniRule"/>
</dbReference>
<dbReference type="FunFam" id="1.10.860.10:FF:000001">
    <property type="entry name" value="Replicative DNA helicase"/>
    <property type="match status" value="1"/>
</dbReference>
<dbReference type="PANTHER" id="PTHR30153">
    <property type="entry name" value="REPLICATIVE DNA HELICASE DNAB"/>
    <property type="match status" value="1"/>
</dbReference>
<dbReference type="InterPro" id="IPR027417">
    <property type="entry name" value="P-loop_NTPase"/>
</dbReference>
<dbReference type="Pfam" id="PF00772">
    <property type="entry name" value="DnaB"/>
    <property type="match status" value="1"/>
</dbReference>
<comment type="function">
    <text evidence="10 13">The main replicative DNA helicase, it participates in initiation and elongation during chromosome replication. Travels ahead of the DNA replisome, separating dsDNA into templates for DNA synthesis. A processive ATP-dependent 5'-3' DNA helicase it has DNA-dependent ATPase activity.</text>
</comment>
<keyword evidence="9" id="KW-0413">Isomerase</keyword>
<dbReference type="Pfam" id="PF03796">
    <property type="entry name" value="DnaB_C"/>
    <property type="match status" value="1"/>
</dbReference>
<dbReference type="GO" id="GO:0005524">
    <property type="term" value="F:ATP binding"/>
    <property type="evidence" value="ECO:0007669"/>
    <property type="project" value="UniProtKB-UniRule"/>
</dbReference>
<evidence type="ECO:0000256" key="5">
    <source>
        <dbReference type="ARBA" id="ARBA00022801"/>
    </source>
</evidence>
<reference evidence="15 16" key="1">
    <citation type="journal article" date="2015" name="Stand. Genomic Sci.">
        <title>Complete genome sequence and description of Salinispira pacifica gen. nov., sp. nov., a novel spirochaete isolated form a hypersaline microbial mat.</title>
        <authorList>
            <person name="Ben Hania W."/>
            <person name="Joseph M."/>
            <person name="Schumann P."/>
            <person name="Bunk B."/>
            <person name="Fiebig A."/>
            <person name="Sproer C."/>
            <person name="Klenk H.P."/>
            <person name="Fardeau M.L."/>
            <person name="Spring S."/>
        </authorList>
    </citation>
    <scope>NUCLEOTIDE SEQUENCE [LARGE SCALE GENOMIC DNA]</scope>
    <source>
        <strain evidence="15 16">L21-RPul-D2</strain>
    </source>
</reference>
<feature type="domain" description="SF4 helicase" evidence="14">
    <location>
        <begin position="182"/>
        <end position="447"/>
    </location>
</feature>
<dbReference type="InterPro" id="IPR036185">
    <property type="entry name" value="DNA_heli_DnaB-like_N_sf"/>
</dbReference>
<keyword evidence="3 13" id="KW-0235">DNA replication</keyword>
<dbReference type="InterPro" id="IPR007694">
    <property type="entry name" value="DNA_helicase_DnaB-like_C"/>
</dbReference>
<dbReference type="PATRIC" id="fig|1307761.3.peg.1314"/>
<evidence type="ECO:0000256" key="3">
    <source>
        <dbReference type="ARBA" id="ARBA00022705"/>
    </source>
</evidence>
<accession>V5WGG9</accession>
<dbReference type="Gene3D" id="3.40.50.300">
    <property type="entry name" value="P-loop containing nucleotide triphosphate hydrolases"/>
    <property type="match status" value="1"/>
</dbReference>
<dbReference type="CDD" id="cd00984">
    <property type="entry name" value="DnaB_C"/>
    <property type="match status" value="1"/>
</dbReference>
<dbReference type="eggNOG" id="COG0305">
    <property type="taxonomic scope" value="Bacteria"/>
</dbReference>
<gene>
    <name evidence="15" type="ORF">L21SP2_1321</name>
</gene>
<organism evidence="15 16">
    <name type="scientific">Salinispira pacifica</name>
    <dbReference type="NCBI Taxonomy" id="1307761"/>
    <lineage>
        <taxon>Bacteria</taxon>
        <taxon>Pseudomonadati</taxon>
        <taxon>Spirochaetota</taxon>
        <taxon>Spirochaetia</taxon>
        <taxon>Spirochaetales</taxon>
        <taxon>Spirochaetaceae</taxon>
        <taxon>Salinispira</taxon>
    </lineage>
</organism>
<evidence type="ECO:0000256" key="8">
    <source>
        <dbReference type="ARBA" id="ARBA00023125"/>
    </source>
</evidence>
<dbReference type="HOGENOM" id="CLU_005373_0_2_12"/>
<evidence type="ECO:0000313" key="15">
    <source>
        <dbReference type="EMBL" id="AHC14720.1"/>
    </source>
</evidence>
<evidence type="ECO:0000313" key="16">
    <source>
        <dbReference type="Proteomes" id="UP000018680"/>
    </source>
</evidence>
<comment type="catalytic activity">
    <reaction evidence="11 13">
        <text>ATP + H2O = ADP + phosphate + H(+)</text>
        <dbReference type="Rhea" id="RHEA:13065"/>
        <dbReference type="ChEBI" id="CHEBI:15377"/>
        <dbReference type="ChEBI" id="CHEBI:15378"/>
        <dbReference type="ChEBI" id="CHEBI:30616"/>
        <dbReference type="ChEBI" id="CHEBI:43474"/>
        <dbReference type="ChEBI" id="CHEBI:456216"/>
        <dbReference type="EC" id="5.6.2.3"/>
    </reaction>
</comment>
<evidence type="ECO:0000256" key="9">
    <source>
        <dbReference type="ARBA" id="ARBA00023235"/>
    </source>
</evidence>
<evidence type="ECO:0000256" key="2">
    <source>
        <dbReference type="ARBA" id="ARBA00022515"/>
    </source>
</evidence>
<keyword evidence="4 13" id="KW-0547">Nucleotide-binding</keyword>
<dbReference type="KEGG" id="slr:L21SP2_1321"/>
<dbReference type="Proteomes" id="UP000018680">
    <property type="component" value="Chromosome"/>
</dbReference>
<dbReference type="NCBIfam" id="TIGR00665">
    <property type="entry name" value="DnaB"/>
    <property type="match status" value="1"/>
</dbReference>
<keyword evidence="6 13" id="KW-0347">Helicase</keyword>
<evidence type="ECO:0000256" key="10">
    <source>
        <dbReference type="ARBA" id="ARBA00044932"/>
    </source>
</evidence>
<dbReference type="SUPFAM" id="SSF48024">
    <property type="entry name" value="N-terminal domain of DnaB helicase"/>
    <property type="match status" value="1"/>
</dbReference>
<dbReference type="GO" id="GO:1990077">
    <property type="term" value="C:primosome complex"/>
    <property type="evidence" value="ECO:0007669"/>
    <property type="project" value="UniProtKB-UniRule"/>
</dbReference>
<comment type="similarity">
    <text evidence="1 13">Belongs to the helicase family. DnaB subfamily.</text>
</comment>
<dbReference type="AlphaFoldDB" id="V5WGG9"/>
<evidence type="ECO:0000256" key="1">
    <source>
        <dbReference type="ARBA" id="ARBA00008428"/>
    </source>
</evidence>
<dbReference type="PANTHER" id="PTHR30153:SF2">
    <property type="entry name" value="REPLICATIVE DNA HELICASE"/>
    <property type="match status" value="1"/>
</dbReference>
<sequence length="447" mass="49678">MSDIQKHGGRVPPHSIEAEQACLGAILLDPEQTLDQVVLQLRPSDFYRNAHQKIYTAIKDLAARNEPIDLITLNDELQAQKMLDQVGGVSYISGLTDVVPTSANVGYYAGIVKENSLRRTLLRISAEISGEAYDESQEISQVIDDAERKIFDITDGQVSEGYKKARDIVNLAVETIESYYNNAGNYTGIATGFTVLDDMTDGFQNSEFIIVGARPSIGKTALALSMTRNICLRHRIPTGFFSLEMANMQLMQRIISMESRIPGGNLRKGLLKASDFHSIMDVASVIYDAPLYIGDTPNMRLLDLKAQARRMKSQHDVKIIFIDYLSIITPENNVMDRHLQVAEISRSLKALARELEIPIVALSQVSRDSEGKAPHLASIRESGAIEQDADVVIFLHRDRSHDKELAENMQGIETQLILAKNRNGPVGTVDINFLPSYAEYVSLDRQS</sequence>
<dbReference type="GO" id="GO:0003677">
    <property type="term" value="F:DNA binding"/>
    <property type="evidence" value="ECO:0007669"/>
    <property type="project" value="UniProtKB-UniRule"/>
</dbReference>
<evidence type="ECO:0000259" key="14">
    <source>
        <dbReference type="PROSITE" id="PS51199"/>
    </source>
</evidence>
<protein>
    <recommendedName>
        <fullName evidence="12 13">Replicative DNA helicase</fullName>
        <ecNumber evidence="12 13">5.6.2.3</ecNumber>
    </recommendedName>
</protein>
<dbReference type="GO" id="GO:0005829">
    <property type="term" value="C:cytosol"/>
    <property type="evidence" value="ECO:0007669"/>
    <property type="project" value="TreeGrafter"/>
</dbReference>
<evidence type="ECO:0000256" key="13">
    <source>
        <dbReference type="RuleBase" id="RU362085"/>
    </source>
</evidence>
<keyword evidence="7 13" id="KW-0067">ATP-binding</keyword>
<dbReference type="EC" id="5.6.2.3" evidence="12 13"/>
<evidence type="ECO:0000256" key="11">
    <source>
        <dbReference type="ARBA" id="ARBA00048954"/>
    </source>
</evidence>
<evidence type="ECO:0000256" key="7">
    <source>
        <dbReference type="ARBA" id="ARBA00022840"/>
    </source>
</evidence>
<keyword evidence="8 13" id="KW-0238">DNA-binding</keyword>
<dbReference type="Gene3D" id="1.10.860.10">
    <property type="entry name" value="DNAb Helicase, Chain A"/>
    <property type="match status" value="1"/>
</dbReference>
<keyword evidence="5 13" id="KW-0378">Hydrolase</keyword>
<proteinExistence type="inferred from homology"/>
<dbReference type="EMBL" id="CP006939">
    <property type="protein sequence ID" value="AHC14720.1"/>
    <property type="molecule type" value="Genomic_DNA"/>
</dbReference>
<name>V5WGG9_9SPIO</name>
<dbReference type="InterPro" id="IPR007693">
    <property type="entry name" value="DNA_helicase_DnaB-like_N"/>
</dbReference>
<dbReference type="RefSeq" id="WP_024267644.1">
    <property type="nucleotide sequence ID" value="NC_023035.1"/>
</dbReference>
<dbReference type="InterPro" id="IPR007692">
    <property type="entry name" value="DNA_helicase_DnaB"/>
</dbReference>
<dbReference type="SUPFAM" id="SSF52540">
    <property type="entry name" value="P-loop containing nucleoside triphosphate hydrolases"/>
    <property type="match status" value="1"/>
</dbReference>
<dbReference type="InterPro" id="IPR016136">
    <property type="entry name" value="DNA_helicase_N/primase_C"/>
</dbReference>
<evidence type="ECO:0000256" key="12">
    <source>
        <dbReference type="NCBIfam" id="TIGR00665"/>
    </source>
</evidence>
<keyword evidence="2 13" id="KW-0639">Primosome</keyword>
<dbReference type="GO" id="GO:0043139">
    <property type="term" value="F:5'-3' DNA helicase activity"/>
    <property type="evidence" value="ECO:0007669"/>
    <property type="project" value="UniProtKB-EC"/>
</dbReference>
<keyword evidence="16" id="KW-1185">Reference proteome</keyword>
<evidence type="ECO:0000256" key="4">
    <source>
        <dbReference type="ARBA" id="ARBA00022741"/>
    </source>
</evidence>
<dbReference type="PROSITE" id="PS51199">
    <property type="entry name" value="SF4_HELICASE"/>
    <property type="match status" value="1"/>
</dbReference>
<evidence type="ECO:0000256" key="6">
    <source>
        <dbReference type="ARBA" id="ARBA00022806"/>
    </source>
</evidence>
<dbReference type="STRING" id="1307761.L21SP2_1321"/>
<dbReference type="GO" id="GO:0016887">
    <property type="term" value="F:ATP hydrolysis activity"/>
    <property type="evidence" value="ECO:0007669"/>
    <property type="project" value="RHEA"/>
</dbReference>